<dbReference type="Pfam" id="PF13588">
    <property type="entry name" value="HSDR_N_2"/>
    <property type="match status" value="1"/>
</dbReference>
<sequence>MESGLKYNERQKRTDLVAYGPDMLPLLLVECKAPEVKITQKTFSQIASYFSQVKAKYMVLTNGVDHFCFRPKAKALSFEESIPDYQEAING</sequence>
<gene>
    <name evidence="2" type="ORF">GCM10011506_37280</name>
</gene>
<comment type="caution">
    <text evidence="2">The sequence shown here is derived from an EMBL/GenBank/DDBJ whole genome shotgun (WGS) entry which is preliminary data.</text>
</comment>
<name>A0ABQ1MZN9_9BACT</name>
<evidence type="ECO:0000313" key="2">
    <source>
        <dbReference type="EMBL" id="GGC48200.1"/>
    </source>
</evidence>
<dbReference type="EMBL" id="BMEC01000013">
    <property type="protein sequence ID" value="GGC48200.1"/>
    <property type="molecule type" value="Genomic_DNA"/>
</dbReference>
<evidence type="ECO:0000313" key="3">
    <source>
        <dbReference type="Proteomes" id="UP000636010"/>
    </source>
</evidence>
<organism evidence="2 3">
    <name type="scientific">Marivirga lumbricoides</name>
    <dbReference type="NCBI Taxonomy" id="1046115"/>
    <lineage>
        <taxon>Bacteria</taxon>
        <taxon>Pseudomonadati</taxon>
        <taxon>Bacteroidota</taxon>
        <taxon>Cytophagia</taxon>
        <taxon>Cytophagales</taxon>
        <taxon>Marivirgaceae</taxon>
        <taxon>Marivirga</taxon>
    </lineage>
</organism>
<feature type="domain" description="Type I restriction enzyme R protein N-terminal" evidence="1">
    <location>
        <begin position="2"/>
        <end position="79"/>
    </location>
</feature>
<accession>A0ABQ1MZN9</accession>
<dbReference type="InterPro" id="IPR029464">
    <property type="entry name" value="HSDR_N"/>
</dbReference>
<reference evidence="3" key="1">
    <citation type="journal article" date="2019" name="Int. J. Syst. Evol. Microbiol.">
        <title>The Global Catalogue of Microorganisms (GCM) 10K type strain sequencing project: providing services to taxonomists for standard genome sequencing and annotation.</title>
        <authorList>
            <consortium name="The Broad Institute Genomics Platform"/>
            <consortium name="The Broad Institute Genome Sequencing Center for Infectious Disease"/>
            <person name="Wu L."/>
            <person name="Ma J."/>
        </authorList>
    </citation>
    <scope>NUCLEOTIDE SEQUENCE [LARGE SCALE GENOMIC DNA]</scope>
    <source>
        <strain evidence="3">CGMCC 1.10832</strain>
    </source>
</reference>
<proteinExistence type="predicted"/>
<protein>
    <recommendedName>
        <fullName evidence="1">Type I restriction enzyme R protein N-terminal domain-containing protein</fullName>
    </recommendedName>
</protein>
<dbReference type="Proteomes" id="UP000636010">
    <property type="component" value="Unassembled WGS sequence"/>
</dbReference>
<keyword evidence="3" id="KW-1185">Reference proteome</keyword>
<evidence type="ECO:0000259" key="1">
    <source>
        <dbReference type="Pfam" id="PF13588"/>
    </source>
</evidence>